<evidence type="ECO:0000313" key="2">
    <source>
        <dbReference type="EMBL" id="KAF2321670.1"/>
    </source>
</evidence>
<reference evidence="2 3" key="1">
    <citation type="journal article" date="2020" name="Mol. Plant">
        <title>The Chromosome-Based Rubber Tree Genome Provides New Insights into Spurge Genome Evolution and Rubber Biosynthesis.</title>
        <authorList>
            <person name="Liu J."/>
            <person name="Shi C."/>
            <person name="Shi C.C."/>
            <person name="Li W."/>
            <person name="Zhang Q.J."/>
            <person name="Zhang Y."/>
            <person name="Li K."/>
            <person name="Lu H.F."/>
            <person name="Shi C."/>
            <person name="Zhu S.T."/>
            <person name="Xiao Z.Y."/>
            <person name="Nan H."/>
            <person name="Yue Y."/>
            <person name="Zhu X.G."/>
            <person name="Wu Y."/>
            <person name="Hong X.N."/>
            <person name="Fan G.Y."/>
            <person name="Tong Y."/>
            <person name="Zhang D."/>
            <person name="Mao C.L."/>
            <person name="Liu Y.L."/>
            <person name="Hao S.J."/>
            <person name="Liu W.Q."/>
            <person name="Lv M.Q."/>
            <person name="Zhang H.B."/>
            <person name="Liu Y."/>
            <person name="Hu-Tang G.R."/>
            <person name="Wang J.P."/>
            <person name="Wang J.H."/>
            <person name="Sun Y.H."/>
            <person name="Ni S.B."/>
            <person name="Chen W.B."/>
            <person name="Zhang X.C."/>
            <person name="Jiao Y.N."/>
            <person name="Eichler E.E."/>
            <person name="Li G.H."/>
            <person name="Liu X."/>
            <person name="Gao L.Z."/>
        </authorList>
    </citation>
    <scope>NUCLEOTIDE SEQUENCE [LARGE SCALE GENOMIC DNA]</scope>
    <source>
        <strain evidence="3">cv. GT1</strain>
        <tissue evidence="2">Leaf</tissue>
    </source>
</reference>
<keyword evidence="1" id="KW-1133">Transmembrane helix</keyword>
<name>A0A6A6N7P4_HEVBR</name>
<evidence type="ECO:0000256" key="1">
    <source>
        <dbReference type="SAM" id="Phobius"/>
    </source>
</evidence>
<keyword evidence="1" id="KW-0812">Transmembrane</keyword>
<feature type="transmembrane region" description="Helical" evidence="1">
    <location>
        <begin position="82"/>
        <end position="103"/>
    </location>
</feature>
<keyword evidence="3" id="KW-1185">Reference proteome</keyword>
<dbReference type="Proteomes" id="UP000467840">
    <property type="component" value="Chromosome 11"/>
</dbReference>
<accession>A0A6A6N7P4</accession>
<dbReference type="PANTHER" id="PTHR31170">
    <property type="entry name" value="BNAC04G53230D PROTEIN"/>
    <property type="match status" value="1"/>
</dbReference>
<gene>
    <name evidence="2" type="ORF">GH714_001043</name>
</gene>
<organism evidence="2 3">
    <name type="scientific">Hevea brasiliensis</name>
    <name type="common">Para rubber tree</name>
    <name type="synonym">Siphonia brasiliensis</name>
    <dbReference type="NCBI Taxonomy" id="3981"/>
    <lineage>
        <taxon>Eukaryota</taxon>
        <taxon>Viridiplantae</taxon>
        <taxon>Streptophyta</taxon>
        <taxon>Embryophyta</taxon>
        <taxon>Tracheophyta</taxon>
        <taxon>Spermatophyta</taxon>
        <taxon>Magnoliopsida</taxon>
        <taxon>eudicotyledons</taxon>
        <taxon>Gunneridae</taxon>
        <taxon>Pentapetalae</taxon>
        <taxon>rosids</taxon>
        <taxon>fabids</taxon>
        <taxon>Malpighiales</taxon>
        <taxon>Euphorbiaceae</taxon>
        <taxon>Crotonoideae</taxon>
        <taxon>Micrandreae</taxon>
        <taxon>Hevea</taxon>
    </lineage>
</organism>
<evidence type="ECO:0000313" key="3">
    <source>
        <dbReference type="Proteomes" id="UP000467840"/>
    </source>
</evidence>
<dbReference type="PANTHER" id="PTHR31170:SF21">
    <property type="match status" value="1"/>
</dbReference>
<comment type="caution">
    <text evidence="2">The sequence shown here is derived from an EMBL/GenBank/DDBJ whole genome shotgun (WGS) entry which is preliminary data.</text>
</comment>
<sequence>MGCLINSPKDAGYLRDDDIIEITYFGTDKEVVKFFNEVGKDIEFDISQSYLRNLFKDVNEYHRNNWHVTWAGFKYNYFDNPWTFISAFAAFIFLSLTFIQAFFDVYGYVNPPQVE</sequence>
<dbReference type="InterPro" id="IPR004158">
    <property type="entry name" value="DUF247_pln"/>
</dbReference>
<keyword evidence="1" id="KW-0472">Membrane</keyword>
<dbReference type="EMBL" id="JAAGAX010000002">
    <property type="protein sequence ID" value="KAF2321670.1"/>
    <property type="molecule type" value="Genomic_DNA"/>
</dbReference>
<protein>
    <submittedName>
        <fullName evidence="2">Uncharacterized protein</fullName>
    </submittedName>
</protein>
<dbReference type="Pfam" id="PF03140">
    <property type="entry name" value="DUF247"/>
    <property type="match status" value="1"/>
</dbReference>
<proteinExistence type="predicted"/>
<dbReference type="AlphaFoldDB" id="A0A6A6N7P4"/>